<keyword evidence="3" id="KW-1185">Reference proteome</keyword>
<gene>
    <name evidence="2" type="ORF">E2562_000595</name>
</gene>
<proteinExistence type="predicted"/>
<evidence type="ECO:0000313" key="3">
    <source>
        <dbReference type="Proteomes" id="UP000479710"/>
    </source>
</evidence>
<feature type="region of interest" description="Disordered" evidence="1">
    <location>
        <begin position="1"/>
        <end position="39"/>
    </location>
</feature>
<accession>A0A6G1DU12</accession>
<protein>
    <submittedName>
        <fullName evidence="2">Uncharacterized protein</fullName>
    </submittedName>
</protein>
<dbReference type="EMBL" id="SPHZ02000005">
    <property type="protein sequence ID" value="KAF0915959.1"/>
    <property type="molecule type" value="Genomic_DNA"/>
</dbReference>
<reference evidence="2 3" key="1">
    <citation type="submission" date="2019-11" db="EMBL/GenBank/DDBJ databases">
        <title>Whole genome sequence of Oryza granulata.</title>
        <authorList>
            <person name="Li W."/>
        </authorList>
    </citation>
    <scope>NUCLEOTIDE SEQUENCE [LARGE SCALE GENOMIC DNA]</scope>
    <source>
        <strain evidence="3">cv. Menghai</strain>
        <tissue evidence="2">Leaf</tissue>
    </source>
</reference>
<evidence type="ECO:0000256" key="1">
    <source>
        <dbReference type="SAM" id="MobiDB-lite"/>
    </source>
</evidence>
<name>A0A6G1DU12_9ORYZ</name>
<feature type="compositionally biased region" description="Basic and acidic residues" evidence="1">
    <location>
        <begin position="1"/>
        <end position="10"/>
    </location>
</feature>
<organism evidence="2 3">
    <name type="scientific">Oryza meyeriana var. granulata</name>
    <dbReference type="NCBI Taxonomy" id="110450"/>
    <lineage>
        <taxon>Eukaryota</taxon>
        <taxon>Viridiplantae</taxon>
        <taxon>Streptophyta</taxon>
        <taxon>Embryophyta</taxon>
        <taxon>Tracheophyta</taxon>
        <taxon>Spermatophyta</taxon>
        <taxon>Magnoliopsida</taxon>
        <taxon>Liliopsida</taxon>
        <taxon>Poales</taxon>
        <taxon>Poaceae</taxon>
        <taxon>BOP clade</taxon>
        <taxon>Oryzoideae</taxon>
        <taxon>Oryzeae</taxon>
        <taxon>Oryzinae</taxon>
        <taxon>Oryza</taxon>
        <taxon>Oryza meyeriana</taxon>
    </lineage>
</organism>
<feature type="compositionally biased region" description="Basic and acidic residues" evidence="1">
    <location>
        <begin position="18"/>
        <end position="29"/>
    </location>
</feature>
<dbReference type="AlphaFoldDB" id="A0A6G1DU12"/>
<comment type="caution">
    <text evidence="2">The sequence shown here is derived from an EMBL/GenBank/DDBJ whole genome shotgun (WGS) entry which is preliminary data.</text>
</comment>
<sequence length="85" mass="9755">MAEPHQRPESPESSSDSRMWKLEHSDTGEVHPNATRGEPAHELPLCWQPRCHGAQLGRRCHPHYRRLDMGARIGLPAKRTRPMDL</sequence>
<dbReference type="Proteomes" id="UP000479710">
    <property type="component" value="Unassembled WGS sequence"/>
</dbReference>
<evidence type="ECO:0000313" key="2">
    <source>
        <dbReference type="EMBL" id="KAF0915959.1"/>
    </source>
</evidence>